<sequence>MAESFAKWLSSQASYPDRDIATLAAIVADFPEVSEASIYDIRLWLVDRGAGAEAFDAVERAFALWGNVERT</sequence>
<keyword evidence="2" id="KW-1185">Reference proteome</keyword>
<comment type="caution">
    <text evidence="1">The sequence shown here is derived from an EMBL/GenBank/DDBJ whole genome shotgun (WGS) entry which is preliminary data.</text>
</comment>
<protein>
    <recommendedName>
        <fullName evidence="3">YozE SAM-like domain-containing protein</fullName>
    </recommendedName>
</protein>
<dbReference type="Proteomes" id="UP001160625">
    <property type="component" value="Unassembled WGS sequence"/>
</dbReference>
<accession>A0ABT6MYN6</accession>
<reference evidence="1" key="1">
    <citation type="submission" date="2023-04" db="EMBL/GenBank/DDBJ databases">
        <title>Sphingomonas sp. MAHUQ-71 isolated from rice field.</title>
        <authorList>
            <person name="Huq M.A."/>
        </authorList>
    </citation>
    <scope>NUCLEOTIDE SEQUENCE</scope>
    <source>
        <strain evidence="1">MAHUQ-71</strain>
    </source>
</reference>
<dbReference type="EMBL" id="JARYGZ010000001">
    <property type="protein sequence ID" value="MDH7638107.1"/>
    <property type="molecule type" value="Genomic_DNA"/>
</dbReference>
<organism evidence="1 2">
    <name type="scientific">Sphingomonas oryzagri</name>
    <dbReference type="NCBI Taxonomy" id="3042314"/>
    <lineage>
        <taxon>Bacteria</taxon>
        <taxon>Pseudomonadati</taxon>
        <taxon>Pseudomonadota</taxon>
        <taxon>Alphaproteobacteria</taxon>
        <taxon>Sphingomonadales</taxon>
        <taxon>Sphingomonadaceae</taxon>
        <taxon>Sphingomonas</taxon>
    </lineage>
</organism>
<gene>
    <name evidence="1" type="ORF">QGN17_05140</name>
</gene>
<proteinExistence type="predicted"/>
<evidence type="ECO:0008006" key="3">
    <source>
        <dbReference type="Google" id="ProtNLM"/>
    </source>
</evidence>
<name>A0ABT6MYN6_9SPHN</name>
<evidence type="ECO:0000313" key="2">
    <source>
        <dbReference type="Proteomes" id="UP001160625"/>
    </source>
</evidence>
<evidence type="ECO:0000313" key="1">
    <source>
        <dbReference type="EMBL" id="MDH7638107.1"/>
    </source>
</evidence>
<dbReference type="RefSeq" id="WP_281043426.1">
    <property type="nucleotide sequence ID" value="NZ_JARYGZ010000001.1"/>
</dbReference>